<accession>A0A7C8M530</accession>
<feature type="transmembrane region" description="Helical" evidence="8">
    <location>
        <begin position="44"/>
        <end position="74"/>
    </location>
</feature>
<dbReference type="Pfam" id="PF03798">
    <property type="entry name" value="TRAM_LAG1_CLN8"/>
    <property type="match status" value="1"/>
</dbReference>
<dbReference type="Proteomes" id="UP000481861">
    <property type="component" value="Unassembled WGS sequence"/>
</dbReference>
<keyword evidence="5 6" id="KW-0472">Membrane</keyword>
<feature type="transmembrane region" description="Helical" evidence="8">
    <location>
        <begin position="104"/>
        <end position="126"/>
    </location>
</feature>
<dbReference type="AlphaFoldDB" id="A0A7C8M530"/>
<evidence type="ECO:0000256" key="3">
    <source>
        <dbReference type="ARBA" id="ARBA00022692"/>
    </source>
</evidence>
<evidence type="ECO:0000259" key="9">
    <source>
        <dbReference type="PROSITE" id="PS50922"/>
    </source>
</evidence>
<keyword evidence="3 6" id="KW-0812">Transmembrane</keyword>
<proteinExistence type="inferred from homology"/>
<dbReference type="OrthoDB" id="537032at2759"/>
<evidence type="ECO:0000256" key="5">
    <source>
        <dbReference type="ARBA" id="ARBA00023136"/>
    </source>
</evidence>
<evidence type="ECO:0000313" key="10">
    <source>
        <dbReference type="EMBL" id="KAF2868061.1"/>
    </source>
</evidence>
<feature type="transmembrane region" description="Helical" evidence="8">
    <location>
        <begin position="357"/>
        <end position="382"/>
    </location>
</feature>
<comment type="similarity">
    <text evidence="2">Belongs to the sphingosine N-acyltransferase family.</text>
</comment>
<evidence type="ECO:0000256" key="4">
    <source>
        <dbReference type="ARBA" id="ARBA00022989"/>
    </source>
</evidence>
<organism evidence="10 11">
    <name type="scientific">Massariosphaeria phaeospora</name>
    <dbReference type="NCBI Taxonomy" id="100035"/>
    <lineage>
        <taxon>Eukaryota</taxon>
        <taxon>Fungi</taxon>
        <taxon>Dikarya</taxon>
        <taxon>Ascomycota</taxon>
        <taxon>Pezizomycotina</taxon>
        <taxon>Dothideomycetes</taxon>
        <taxon>Pleosporomycetidae</taxon>
        <taxon>Pleosporales</taxon>
        <taxon>Pleosporales incertae sedis</taxon>
        <taxon>Massariosphaeria</taxon>
    </lineage>
</organism>
<evidence type="ECO:0000256" key="1">
    <source>
        <dbReference type="ARBA" id="ARBA00004141"/>
    </source>
</evidence>
<feature type="domain" description="TLC" evidence="9">
    <location>
        <begin position="142"/>
        <end position="386"/>
    </location>
</feature>
<dbReference type="PANTHER" id="PTHR12560">
    <property type="entry name" value="LONGEVITY ASSURANCE FACTOR 1 LAG1"/>
    <property type="match status" value="1"/>
</dbReference>
<sequence>MAMNEASRLDDRELRTEDRELLAGTCRSSIAEKKKKKKPEDESLLGSLCTLVSNNQLGISVNLLLLLILTHIFFPRARRRTSKFFQLSYYHEESGLYGCSIDDLYYVAFVVVAFTGARVAVMEYILDPLARRGGIRTAKGLARFKEQAWLVVYCTASWPLGVYILYTSGLWFNLENMWKDWPFRQVTGIHKFYYLVQWGFWIQQIVVVNIEEKRKDYAQMFTHHIFTVALIFLSYGSYQMPVGTVILCTMDIVDIVLPTAKLLKYTGYNTICDYAFGLFVLIWFVTRHVFYPMVCWSVYAHLPTAIPDGCHLNDKTFIPLNATAEYNAFGGNKIWGNLVSSFTDQYGPVCWSATMRLGFLALLLALQVIMIMWFATIIRIVWKVIRGQSADDMRSDDEGEADDVEEQEDTATILNAMNMGTDRIPLEEEVGADDINFTRKNTLNGGVKPYKKQNRRSSTRASGISIPGHGDRKELLGRIGCEKH</sequence>
<protein>
    <submittedName>
        <fullName evidence="10">Longevity-assurance protein-like protein</fullName>
    </submittedName>
</protein>
<keyword evidence="4 8" id="KW-1133">Transmembrane helix</keyword>
<evidence type="ECO:0000256" key="8">
    <source>
        <dbReference type="SAM" id="Phobius"/>
    </source>
</evidence>
<dbReference type="PROSITE" id="PS50922">
    <property type="entry name" value="TLC"/>
    <property type="match status" value="1"/>
</dbReference>
<dbReference type="GO" id="GO:0046513">
    <property type="term" value="P:ceramide biosynthetic process"/>
    <property type="evidence" value="ECO:0007669"/>
    <property type="project" value="InterPro"/>
</dbReference>
<dbReference type="InterPro" id="IPR016439">
    <property type="entry name" value="Lag1/Lac1-like"/>
</dbReference>
<dbReference type="GO" id="GO:0050291">
    <property type="term" value="F:sphingosine N-acyltransferase activity"/>
    <property type="evidence" value="ECO:0007669"/>
    <property type="project" value="InterPro"/>
</dbReference>
<dbReference type="PANTHER" id="PTHR12560:SF0">
    <property type="entry name" value="LD18904P"/>
    <property type="match status" value="1"/>
</dbReference>
<comment type="caution">
    <text evidence="10">The sequence shown here is derived from an EMBL/GenBank/DDBJ whole genome shotgun (WGS) entry which is preliminary data.</text>
</comment>
<evidence type="ECO:0000313" key="11">
    <source>
        <dbReference type="Proteomes" id="UP000481861"/>
    </source>
</evidence>
<comment type="subcellular location">
    <subcellularLocation>
        <location evidence="1">Membrane</location>
        <topology evidence="1">Multi-pass membrane protein</topology>
    </subcellularLocation>
</comment>
<dbReference type="GO" id="GO:0016020">
    <property type="term" value="C:membrane"/>
    <property type="evidence" value="ECO:0007669"/>
    <property type="project" value="UniProtKB-SubCell"/>
</dbReference>
<evidence type="ECO:0000256" key="7">
    <source>
        <dbReference type="SAM" id="MobiDB-lite"/>
    </source>
</evidence>
<evidence type="ECO:0000256" key="2">
    <source>
        <dbReference type="ARBA" id="ARBA00009808"/>
    </source>
</evidence>
<feature type="transmembrane region" description="Helical" evidence="8">
    <location>
        <begin position="192"/>
        <end position="210"/>
    </location>
</feature>
<feature type="region of interest" description="Disordered" evidence="7">
    <location>
        <begin position="446"/>
        <end position="471"/>
    </location>
</feature>
<dbReference type="EMBL" id="JAADJZ010000020">
    <property type="protein sequence ID" value="KAF2868061.1"/>
    <property type="molecule type" value="Genomic_DNA"/>
</dbReference>
<dbReference type="SMART" id="SM00724">
    <property type="entry name" value="TLC"/>
    <property type="match status" value="1"/>
</dbReference>
<keyword evidence="11" id="KW-1185">Reference proteome</keyword>
<feature type="transmembrane region" description="Helical" evidence="8">
    <location>
        <begin position="147"/>
        <end position="172"/>
    </location>
</feature>
<name>A0A7C8M530_9PLEO</name>
<dbReference type="InterPro" id="IPR006634">
    <property type="entry name" value="TLC-dom"/>
</dbReference>
<feature type="compositionally biased region" description="Basic residues" evidence="7">
    <location>
        <begin position="449"/>
        <end position="458"/>
    </location>
</feature>
<reference evidence="10 11" key="1">
    <citation type="submission" date="2020-01" db="EMBL/GenBank/DDBJ databases">
        <authorList>
            <consortium name="DOE Joint Genome Institute"/>
            <person name="Haridas S."/>
            <person name="Albert R."/>
            <person name="Binder M."/>
            <person name="Bloem J."/>
            <person name="Labutti K."/>
            <person name="Salamov A."/>
            <person name="Andreopoulos B."/>
            <person name="Baker S.E."/>
            <person name="Barry K."/>
            <person name="Bills G."/>
            <person name="Bluhm B.H."/>
            <person name="Cannon C."/>
            <person name="Castanera R."/>
            <person name="Culley D.E."/>
            <person name="Daum C."/>
            <person name="Ezra D."/>
            <person name="Gonzalez J.B."/>
            <person name="Henrissat B."/>
            <person name="Kuo A."/>
            <person name="Liang C."/>
            <person name="Lipzen A."/>
            <person name="Lutzoni F."/>
            <person name="Magnuson J."/>
            <person name="Mondo S."/>
            <person name="Nolan M."/>
            <person name="Ohm R."/>
            <person name="Pangilinan J."/>
            <person name="Park H.-J.H."/>
            <person name="Ramirez L."/>
            <person name="Alfaro M."/>
            <person name="Sun H."/>
            <person name="Tritt A."/>
            <person name="Yoshinaga Y."/>
            <person name="Zwiers L.-H.L."/>
            <person name="Turgeon B.G."/>
            <person name="Goodwin S.B."/>
            <person name="Spatafora J.W."/>
            <person name="Crous P.W."/>
            <person name="Grigoriev I.V."/>
        </authorList>
    </citation>
    <scope>NUCLEOTIDE SEQUENCE [LARGE SCALE GENOMIC DNA]</scope>
    <source>
        <strain evidence="10 11">CBS 611.86</strain>
    </source>
</reference>
<gene>
    <name evidence="10" type="ORF">BDV95DRAFT_597398</name>
</gene>
<evidence type="ECO:0000256" key="6">
    <source>
        <dbReference type="PROSITE-ProRule" id="PRU00205"/>
    </source>
</evidence>